<name>A0A161C6V6_9ABAC</name>
<sequence>MVGNIATVKNKVIIVNVDYQVTPICMERFKLSDATHCPGNVRLHSDDSSSRR</sequence>
<evidence type="ECO:0000313" key="2">
    <source>
        <dbReference type="Proteomes" id="UP000201861"/>
    </source>
</evidence>
<evidence type="ECO:0000313" key="1">
    <source>
        <dbReference type="EMBL" id="AKR17295.1"/>
    </source>
</evidence>
<protein>
    <submittedName>
        <fullName evidence="1">Uncharacterized protein</fullName>
    </submittedName>
</protein>
<dbReference type="EMBL" id="KR011717">
    <property type="protein sequence ID" value="AKR17295.1"/>
    <property type="molecule type" value="Genomic_DNA"/>
</dbReference>
<dbReference type="GeneID" id="27429860"/>
<proteinExistence type="predicted"/>
<dbReference type="RefSeq" id="YP_009250022.1">
    <property type="nucleotide sequence ID" value="NC_029997.2"/>
</dbReference>
<accession>A0A161C6V6</accession>
<keyword evidence="2" id="KW-1185">Reference proteome</keyword>
<dbReference type="KEGG" id="vg:27429860"/>
<dbReference type="Proteomes" id="UP000201861">
    <property type="component" value="Segment"/>
</dbReference>
<organism evidence="1 2">
    <name type="scientific">Urbanus proteus nucleopolyhedrovirus</name>
    <dbReference type="NCBI Taxonomy" id="1675866"/>
    <lineage>
        <taxon>Viruses</taxon>
        <taxon>Viruses incertae sedis</taxon>
        <taxon>Naldaviricetes</taxon>
        <taxon>Lefavirales</taxon>
        <taxon>Baculoviridae</taxon>
        <taxon>Alphabaculovirus</taxon>
        <taxon>Alphabaculovirus urprotei</taxon>
    </lineage>
</organism>
<reference evidence="1" key="1">
    <citation type="submission" date="2017-04" db="EMBL/GenBank/DDBJ databases">
        <title>Complete genome sequence of Urbanus proteus nucleopolyhedrovirus (UrprNPV).</title>
        <authorList>
            <person name="Santos E.R."/>
            <person name="Melo F.L."/>
            <person name="Sosa-Gomez D.R."/>
            <person name="Ribeiro B.M."/>
            <person name="Ardisson-Araujo D.M.P."/>
        </authorList>
    </citation>
    <scope>NUCLEOTIDE SEQUENCE [LARGE SCALE GENOMIC DNA]</scope>
    <source>
        <strain evidence="1">Southern Brazil</strain>
    </source>
</reference>